<keyword evidence="4" id="KW-1185">Reference proteome</keyword>
<evidence type="ECO:0000313" key="3">
    <source>
        <dbReference type="EMBL" id="MFB9769135.1"/>
    </source>
</evidence>
<gene>
    <name evidence="3" type="ORF">ACFFLI_04495</name>
</gene>
<name>A0ABV5WTI1_9LACO</name>
<organism evidence="3 4">
    <name type="scientific">Lactiplantibacillus modestisalitolerans</name>
    <dbReference type="NCBI Taxonomy" id="1457219"/>
    <lineage>
        <taxon>Bacteria</taxon>
        <taxon>Bacillati</taxon>
        <taxon>Bacillota</taxon>
        <taxon>Bacilli</taxon>
        <taxon>Lactobacillales</taxon>
        <taxon>Lactobacillaceae</taxon>
        <taxon>Lactiplantibacillus</taxon>
    </lineage>
</organism>
<feature type="chain" id="PRO_5045101013" description="Lipoprotein" evidence="2">
    <location>
        <begin position="22"/>
        <end position="221"/>
    </location>
</feature>
<feature type="compositionally biased region" description="Low complexity" evidence="1">
    <location>
        <begin position="74"/>
        <end position="124"/>
    </location>
</feature>
<dbReference type="EMBL" id="JBHLZY010000009">
    <property type="protein sequence ID" value="MFB9769135.1"/>
    <property type="molecule type" value="Genomic_DNA"/>
</dbReference>
<evidence type="ECO:0008006" key="5">
    <source>
        <dbReference type="Google" id="ProtNLM"/>
    </source>
</evidence>
<evidence type="ECO:0000313" key="4">
    <source>
        <dbReference type="Proteomes" id="UP001589691"/>
    </source>
</evidence>
<keyword evidence="2" id="KW-0732">Signal</keyword>
<feature type="compositionally biased region" description="Basic residues" evidence="1">
    <location>
        <begin position="43"/>
        <end position="58"/>
    </location>
</feature>
<evidence type="ECO:0000256" key="2">
    <source>
        <dbReference type="SAM" id="SignalP"/>
    </source>
</evidence>
<proteinExistence type="predicted"/>
<dbReference type="Proteomes" id="UP001589691">
    <property type="component" value="Unassembled WGS sequence"/>
</dbReference>
<feature type="region of interest" description="Disordered" evidence="1">
    <location>
        <begin position="22"/>
        <end position="126"/>
    </location>
</feature>
<dbReference type="PROSITE" id="PS51257">
    <property type="entry name" value="PROKAR_LIPOPROTEIN"/>
    <property type="match status" value="1"/>
</dbReference>
<comment type="caution">
    <text evidence="3">The sequence shown here is derived from an EMBL/GenBank/DDBJ whole genome shotgun (WGS) entry which is preliminary data.</text>
</comment>
<feature type="signal peptide" evidence="2">
    <location>
        <begin position="1"/>
        <end position="21"/>
    </location>
</feature>
<protein>
    <recommendedName>
        <fullName evidence="5">Lipoprotein</fullName>
    </recommendedName>
</protein>
<reference evidence="3 4" key="1">
    <citation type="submission" date="2024-09" db="EMBL/GenBank/DDBJ databases">
        <authorList>
            <person name="Sun Q."/>
            <person name="Mori K."/>
        </authorList>
    </citation>
    <scope>NUCLEOTIDE SEQUENCE [LARGE SCALE GENOMIC DNA]</scope>
    <source>
        <strain evidence="3 4">TBRC 4576</strain>
    </source>
</reference>
<sequence>MKKGIVISIVAIMGLTLTACSQQPAANKTKSTSTSKVTTSSSSRKKTSKIKRTHKHAKTVAAADQATHDNRTKATVASESSVTSSQSSSLTDSTQTDADSSTATSSTVSSSASSAVSSTSSQQSKIKQIDWEEAAELIIKGGFVDFNEEAARDFSEGSRELANGGFEMRTYPGAKGIDIFKLTPHADGSVDITAQYGSLDGGFGLLPDQSMYGPSSATVQR</sequence>
<dbReference type="RefSeq" id="WP_137642388.1">
    <property type="nucleotide sequence ID" value="NZ_BJEA01000008.1"/>
</dbReference>
<accession>A0ABV5WTI1</accession>
<feature type="compositionally biased region" description="Low complexity" evidence="1">
    <location>
        <begin position="28"/>
        <end position="42"/>
    </location>
</feature>
<evidence type="ECO:0000256" key="1">
    <source>
        <dbReference type="SAM" id="MobiDB-lite"/>
    </source>
</evidence>